<dbReference type="InterPro" id="IPR050624">
    <property type="entry name" value="HTH-type_Tx_Regulator"/>
</dbReference>
<dbReference type="Proteomes" id="UP000019772">
    <property type="component" value="Chromosome"/>
</dbReference>
<dbReference type="Gene3D" id="1.10.357.10">
    <property type="entry name" value="Tetracycline Repressor, domain 2"/>
    <property type="match status" value="1"/>
</dbReference>
<reference evidence="4 5" key="1">
    <citation type="journal article" date="2014" name="PLoS Genet.">
        <title>Comparative Genomic Analysis of N2-Fixing and Non-N2-Fixing Paenibacillus spp.: Organization, Evolution and Expression of the Nitrogen Fixation Genes.</title>
        <authorList>
            <person name="Xie J.B."/>
            <person name="Du Z."/>
            <person name="Bai L."/>
            <person name="Tian C."/>
            <person name="Zhang Y."/>
            <person name="Xie J.Y."/>
            <person name="Wang T."/>
            <person name="Liu X."/>
            <person name="Chen X."/>
            <person name="Cheng Q."/>
            <person name="Chen S."/>
            <person name="Li J."/>
        </authorList>
    </citation>
    <scope>NUCLEOTIDE SEQUENCE [LARGE SCALE GENOMIC DNA]</scope>
    <source>
        <strain evidence="4 5">T27</strain>
    </source>
</reference>
<dbReference type="GO" id="GO:0003677">
    <property type="term" value="F:DNA binding"/>
    <property type="evidence" value="ECO:0007669"/>
    <property type="project" value="UniProtKB-UniRule"/>
</dbReference>
<keyword evidence="5" id="KW-1185">Reference proteome</keyword>
<gene>
    <name evidence="4" type="ORF">PSAB_05520</name>
</gene>
<dbReference type="InterPro" id="IPR001647">
    <property type="entry name" value="HTH_TetR"/>
</dbReference>
<dbReference type="PANTHER" id="PTHR43479:SF7">
    <property type="entry name" value="TETR-FAMILY TRANSCRIPTIONAL REGULATOR"/>
    <property type="match status" value="1"/>
</dbReference>
<proteinExistence type="predicted"/>
<evidence type="ECO:0000259" key="3">
    <source>
        <dbReference type="PROSITE" id="PS50977"/>
    </source>
</evidence>
<feature type="DNA-binding region" description="H-T-H motif" evidence="2">
    <location>
        <begin position="35"/>
        <end position="54"/>
    </location>
</feature>
<dbReference type="EMBL" id="CP004078">
    <property type="protein sequence ID" value="AHV96040.1"/>
    <property type="molecule type" value="Genomic_DNA"/>
</dbReference>
<feature type="domain" description="HTH tetR-type" evidence="3">
    <location>
        <begin position="12"/>
        <end position="72"/>
    </location>
</feature>
<dbReference type="SUPFAM" id="SSF46689">
    <property type="entry name" value="Homeodomain-like"/>
    <property type="match status" value="1"/>
</dbReference>
<dbReference type="InterPro" id="IPR009057">
    <property type="entry name" value="Homeodomain-like_sf"/>
</dbReference>
<dbReference type="OrthoDB" id="9810250at2"/>
<dbReference type="PATRIC" id="fig|1268072.3.peg.1147"/>
<evidence type="ECO:0000313" key="4">
    <source>
        <dbReference type="EMBL" id="AHV96040.1"/>
    </source>
</evidence>
<protein>
    <submittedName>
        <fullName evidence="4">TetR family transcriptional regulator</fullName>
    </submittedName>
</protein>
<name>X4ZH27_9BACL</name>
<sequence length="198" mass="23290">METAVKTDRRILRTKEAIKTAFLNLFLEKEFERITINDISERANINRGTVYLHFLDKYDLLDKCIDDQLNQMSSSCILAPVKREKAELVGALRAIFAYMEEHIIFFSAMLVNQRTVMFRERMLQVITELIQEKVDMQGINQDMDKEMITHFTASAFVGLVEWWIANRMPHPPQIMAEQVWKLFERNDIQPISQFQRGS</sequence>
<dbReference type="InterPro" id="IPR036271">
    <property type="entry name" value="Tet_transcr_reg_TetR-rel_C_sf"/>
</dbReference>
<dbReference type="KEGG" id="psab:PSAB_05520"/>
<dbReference type="Pfam" id="PF14278">
    <property type="entry name" value="TetR_C_8"/>
    <property type="match status" value="1"/>
</dbReference>
<organism evidence="4 5">
    <name type="scientific">Paenibacillus sabinae T27</name>
    <dbReference type="NCBI Taxonomy" id="1268072"/>
    <lineage>
        <taxon>Bacteria</taxon>
        <taxon>Bacillati</taxon>
        <taxon>Bacillota</taxon>
        <taxon>Bacilli</taxon>
        <taxon>Bacillales</taxon>
        <taxon>Paenibacillaceae</taxon>
        <taxon>Paenibacillus</taxon>
    </lineage>
</organism>
<keyword evidence="1 2" id="KW-0238">DNA-binding</keyword>
<dbReference type="RefSeq" id="WP_025333604.1">
    <property type="nucleotide sequence ID" value="NZ_CP004078.1"/>
</dbReference>
<dbReference type="SUPFAM" id="SSF48498">
    <property type="entry name" value="Tetracyclin repressor-like, C-terminal domain"/>
    <property type="match status" value="1"/>
</dbReference>
<accession>X4ZH27</accession>
<dbReference type="HOGENOM" id="CLU_087539_0_5_9"/>
<dbReference type="PANTHER" id="PTHR43479">
    <property type="entry name" value="ACREF/ENVCD OPERON REPRESSOR-RELATED"/>
    <property type="match status" value="1"/>
</dbReference>
<dbReference type="eggNOG" id="COG1309">
    <property type="taxonomic scope" value="Bacteria"/>
</dbReference>
<evidence type="ECO:0000313" key="5">
    <source>
        <dbReference type="Proteomes" id="UP000019772"/>
    </source>
</evidence>
<dbReference type="PROSITE" id="PS50977">
    <property type="entry name" value="HTH_TETR_2"/>
    <property type="match status" value="1"/>
</dbReference>
<evidence type="ECO:0000256" key="1">
    <source>
        <dbReference type="ARBA" id="ARBA00023125"/>
    </source>
</evidence>
<dbReference type="Pfam" id="PF00440">
    <property type="entry name" value="TetR_N"/>
    <property type="match status" value="1"/>
</dbReference>
<dbReference type="AlphaFoldDB" id="X4ZH27"/>
<dbReference type="InterPro" id="IPR039532">
    <property type="entry name" value="TetR_C_Firmicutes"/>
</dbReference>
<evidence type="ECO:0000256" key="2">
    <source>
        <dbReference type="PROSITE-ProRule" id="PRU00335"/>
    </source>
</evidence>